<feature type="compositionally biased region" description="Basic and acidic residues" evidence="1">
    <location>
        <begin position="208"/>
        <end position="218"/>
    </location>
</feature>
<comment type="caution">
    <text evidence="2">The sequence shown here is derived from an EMBL/GenBank/DDBJ whole genome shotgun (WGS) entry which is preliminary data.</text>
</comment>
<keyword evidence="3" id="KW-1185">Reference proteome</keyword>
<evidence type="ECO:0000313" key="3">
    <source>
        <dbReference type="Proteomes" id="UP001345827"/>
    </source>
</evidence>
<name>A0AAV9QNN6_9PEZI</name>
<evidence type="ECO:0000256" key="1">
    <source>
        <dbReference type="SAM" id="MobiDB-lite"/>
    </source>
</evidence>
<dbReference type="EMBL" id="JAXLQG010000001">
    <property type="protein sequence ID" value="KAK5545750.1"/>
    <property type="molecule type" value="Genomic_DNA"/>
</dbReference>
<proteinExistence type="predicted"/>
<feature type="compositionally biased region" description="Basic and acidic residues" evidence="1">
    <location>
        <begin position="162"/>
        <end position="179"/>
    </location>
</feature>
<evidence type="ECO:0008006" key="4">
    <source>
        <dbReference type="Google" id="ProtNLM"/>
    </source>
</evidence>
<accession>A0AAV9QNN6</accession>
<protein>
    <recommendedName>
        <fullName evidence="4">RGS domain-containing protein</fullName>
    </recommendedName>
</protein>
<organism evidence="2 3">
    <name type="scientific">Vermiconidia calcicola</name>
    <dbReference type="NCBI Taxonomy" id="1690605"/>
    <lineage>
        <taxon>Eukaryota</taxon>
        <taxon>Fungi</taxon>
        <taxon>Dikarya</taxon>
        <taxon>Ascomycota</taxon>
        <taxon>Pezizomycotina</taxon>
        <taxon>Dothideomycetes</taxon>
        <taxon>Dothideomycetidae</taxon>
        <taxon>Mycosphaerellales</taxon>
        <taxon>Extremaceae</taxon>
        <taxon>Vermiconidia</taxon>
    </lineage>
</organism>
<feature type="region of interest" description="Disordered" evidence="1">
    <location>
        <begin position="162"/>
        <end position="227"/>
    </location>
</feature>
<evidence type="ECO:0000313" key="2">
    <source>
        <dbReference type="EMBL" id="KAK5545750.1"/>
    </source>
</evidence>
<dbReference type="Proteomes" id="UP001345827">
    <property type="component" value="Unassembled WGS sequence"/>
</dbReference>
<dbReference type="AlphaFoldDB" id="A0AAV9QNN6"/>
<reference evidence="2 3" key="1">
    <citation type="submission" date="2023-06" db="EMBL/GenBank/DDBJ databases">
        <title>Black Yeasts Isolated from many extreme environments.</title>
        <authorList>
            <person name="Coleine C."/>
            <person name="Stajich J.E."/>
            <person name="Selbmann L."/>
        </authorList>
    </citation>
    <scope>NUCLEOTIDE SEQUENCE [LARGE SCALE GENOMIC DNA]</scope>
    <source>
        <strain evidence="2 3">CCFEE 5887</strain>
    </source>
</reference>
<sequence>MSSTTAVAQTQLSGADEEPTIEPDLYRYITSLNESPACYTRFFDALLIQRDSRSQFFYDLKTFREQPIIISLLEPGTKEGYQACTRNFVGSRFAHPWCRINSDFQSGWTRSTWVGRTKKASKDGKREEERLHRLLVPIWIAFRRRMFPDKEVLEKWIAGDDERQRKRAAEKQAEARSRAESQNSPTGVENDTTPPSTTTYPELGFRLADNKPSSERPTDSAPPASGAVTASQVFLGAAISGFVMSDKRVMKYVKRKFKNK</sequence>
<gene>
    <name evidence="2" type="ORF">LTR25_000759</name>
</gene>
<feature type="compositionally biased region" description="Polar residues" evidence="1">
    <location>
        <begin position="182"/>
        <end position="200"/>
    </location>
</feature>